<reference evidence="2 3" key="1">
    <citation type="journal article" date="2009" name="Stand. Genomic Sci.">
        <title>Complete genome sequence of Catenulispora acidiphila type strain (ID 139908).</title>
        <authorList>
            <person name="Copeland A."/>
            <person name="Lapidus A."/>
            <person name="Glavina Del Rio T."/>
            <person name="Nolan M."/>
            <person name="Lucas S."/>
            <person name="Chen F."/>
            <person name="Tice H."/>
            <person name="Cheng J.F."/>
            <person name="Bruce D."/>
            <person name="Goodwin L."/>
            <person name="Pitluck S."/>
            <person name="Mikhailova N."/>
            <person name="Pati A."/>
            <person name="Ivanova N."/>
            <person name="Mavromatis K."/>
            <person name="Chen A."/>
            <person name="Palaniappan K."/>
            <person name="Chain P."/>
            <person name="Land M."/>
            <person name="Hauser L."/>
            <person name="Chang Y.J."/>
            <person name="Jeffries C.D."/>
            <person name="Chertkov O."/>
            <person name="Brettin T."/>
            <person name="Detter J.C."/>
            <person name="Han C."/>
            <person name="Ali Z."/>
            <person name="Tindall B.J."/>
            <person name="Goker M."/>
            <person name="Bristow J."/>
            <person name="Eisen J.A."/>
            <person name="Markowitz V."/>
            <person name="Hugenholtz P."/>
            <person name="Kyrpides N.C."/>
            <person name="Klenk H.P."/>
        </authorList>
    </citation>
    <scope>NUCLEOTIDE SEQUENCE [LARGE SCALE GENOMIC DNA]</scope>
    <source>
        <strain evidence="3">DSM 44928 / JCM 14897 / NBRC 102108 / NRRL B-24433 / ID139908</strain>
    </source>
</reference>
<proteinExistence type="predicted"/>
<feature type="compositionally biased region" description="Basic and acidic residues" evidence="1">
    <location>
        <begin position="424"/>
        <end position="434"/>
    </location>
</feature>
<feature type="region of interest" description="Disordered" evidence="1">
    <location>
        <begin position="236"/>
        <end position="257"/>
    </location>
</feature>
<dbReference type="InterPro" id="IPR035897">
    <property type="entry name" value="Toll_tir_struct_dom_sf"/>
</dbReference>
<dbReference type="InterPro" id="IPR047603">
    <property type="entry name" value="FxsC_N"/>
</dbReference>
<dbReference type="Proteomes" id="UP000000851">
    <property type="component" value="Chromosome"/>
</dbReference>
<dbReference type="KEGG" id="cai:Caci_0514"/>
<dbReference type="NCBIfam" id="TIGR04276">
    <property type="entry name" value="FxsC_Cterm"/>
    <property type="match status" value="1"/>
</dbReference>
<gene>
    <name evidence="2" type="ordered locus">Caci_0514</name>
</gene>
<feature type="region of interest" description="Disordered" evidence="1">
    <location>
        <begin position="416"/>
        <end position="454"/>
    </location>
</feature>
<accession>C7PXA9</accession>
<name>C7PXA9_CATAD</name>
<dbReference type="HOGENOM" id="CLU_050216_0_0_11"/>
<feature type="compositionally biased region" description="Low complexity" evidence="1">
    <location>
        <begin position="443"/>
        <end position="454"/>
    </location>
</feature>
<dbReference type="OrthoDB" id="9150238at2"/>
<dbReference type="InterPro" id="IPR026367">
    <property type="entry name" value="FxsC_C"/>
</dbReference>
<dbReference type="RefSeq" id="WP_012784755.1">
    <property type="nucleotide sequence ID" value="NC_013131.1"/>
</dbReference>
<evidence type="ECO:0008006" key="4">
    <source>
        <dbReference type="Google" id="ProtNLM"/>
    </source>
</evidence>
<dbReference type="STRING" id="479433.Caci_0514"/>
<dbReference type="EMBL" id="CP001700">
    <property type="protein sequence ID" value="ACU69460.1"/>
    <property type="molecule type" value="Genomic_DNA"/>
</dbReference>
<dbReference type="AlphaFoldDB" id="C7PXA9"/>
<evidence type="ECO:0000313" key="2">
    <source>
        <dbReference type="EMBL" id="ACU69460.1"/>
    </source>
</evidence>
<evidence type="ECO:0000256" key="1">
    <source>
        <dbReference type="SAM" id="MobiDB-lite"/>
    </source>
</evidence>
<dbReference type="InParanoid" id="C7PXA9"/>
<dbReference type="eggNOG" id="ENOG5032R1N">
    <property type="taxonomic scope" value="Bacteria"/>
</dbReference>
<sequence length="454" mass="50756">MSPSGPGEAESPRYSEYGSCFFLSYAHTPRVFDDGPDLNYWVRQFFRDLCNELVSCDPTTWHRPTGPPGFMDDAIPEGALWRRVLARELATCRVFVPLYHRSYFSSVNCGKEWAVFRARQMAQLAQTGVPNEAILPVVWKPPRSEDLPEFASALQMSRLSVSDAYFERGLYELIRLDRDREYTNVVLRFAEWLDETARTCAPPLGPLADYELVRPLFPTDDSGKGADRRFRITVAAPDEKSAPPGRSRDYYGPQPEDWRPYYPDSTVPLARRAEDVARGLGYTPVVSALTRHSPEMRPRPRNPAAGAGAIPDAPGVLLVDPWIAHTPDSGSVAEVDRCHKDWIRVLVPWSGTDRQTAEQAATLRSLLEGVMPWSMEEWHRTASAATRELASVADFGHAMPDVMERAWRRYLRAVRPAGSGGREFPSRPRLRDGPDADADADGDAGASTDDGTED</sequence>
<dbReference type="NCBIfam" id="NF040588">
    <property type="entry name" value="FxsC_Nterm"/>
    <property type="match status" value="1"/>
</dbReference>
<feature type="compositionally biased region" description="Basic and acidic residues" evidence="1">
    <location>
        <begin position="237"/>
        <end position="249"/>
    </location>
</feature>
<protein>
    <recommendedName>
        <fullName evidence="4">TIR domain-containing protein</fullName>
    </recommendedName>
</protein>
<evidence type="ECO:0000313" key="3">
    <source>
        <dbReference type="Proteomes" id="UP000000851"/>
    </source>
</evidence>
<organism evidence="2 3">
    <name type="scientific">Catenulispora acidiphila (strain DSM 44928 / JCM 14897 / NBRC 102108 / NRRL B-24433 / ID139908)</name>
    <dbReference type="NCBI Taxonomy" id="479433"/>
    <lineage>
        <taxon>Bacteria</taxon>
        <taxon>Bacillati</taxon>
        <taxon>Actinomycetota</taxon>
        <taxon>Actinomycetes</taxon>
        <taxon>Catenulisporales</taxon>
        <taxon>Catenulisporaceae</taxon>
        <taxon>Catenulispora</taxon>
    </lineage>
</organism>
<dbReference type="Gene3D" id="3.40.50.10140">
    <property type="entry name" value="Toll/interleukin-1 receptor homology (TIR) domain"/>
    <property type="match status" value="1"/>
</dbReference>
<keyword evidence="3" id="KW-1185">Reference proteome</keyword>